<evidence type="ECO:0000313" key="4">
    <source>
        <dbReference type="Proteomes" id="UP001559025"/>
    </source>
</evidence>
<accession>A0ABV3WNN2</accession>
<protein>
    <submittedName>
        <fullName evidence="3">C4-dicarboxylate TRAP transporter substrate-binding protein</fullName>
    </submittedName>
</protein>
<feature type="signal peptide" evidence="2">
    <location>
        <begin position="1"/>
        <end position="25"/>
    </location>
</feature>
<proteinExistence type="predicted"/>
<comment type="caution">
    <text evidence="3">The sequence shown here is derived from an EMBL/GenBank/DDBJ whole genome shotgun (WGS) entry which is preliminary data.</text>
</comment>
<evidence type="ECO:0000256" key="1">
    <source>
        <dbReference type="ARBA" id="ARBA00022729"/>
    </source>
</evidence>
<dbReference type="EMBL" id="JAZHFV010000001">
    <property type="protein sequence ID" value="MEX4006264.1"/>
    <property type="molecule type" value="Genomic_DNA"/>
</dbReference>
<evidence type="ECO:0000256" key="2">
    <source>
        <dbReference type="SAM" id="SignalP"/>
    </source>
</evidence>
<dbReference type="Proteomes" id="UP001559025">
    <property type="component" value="Unassembled WGS sequence"/>
</dbReference>
<reference evidence="3 4" key="1">
    <citation type="submission" date="2024-01" db="EMBL/GenBank/DDBJ databases">
        <title>New evidence supports the origin of RcGTA from prophage.</title>
        <authorList>
            <person name="Xu Y."/>
            <person name="Liu B."/>
            <person name="Chen F."/>
        </authorList>
    </citation>
    <scope>NUCLEOTIDE SEQUENCE [LARGE SCALE GENOMIC DNA]</scope>
    <source>
        <strain evidence="3 4">CBW1107-2</strain>
    </source>
</reference>
<dbReference type="PANTHER" id="PTHR33376:SF15">
    <property type="entry name" value="BLL6794 PROTEIN"/>
    <property type="match status" value="1"/>
</dbReference>
<evidence type="ECO:0000313" key="3">
    <source>
        <dbReference type="EMBL" id="MEX4006264.1"/>
    </source>
</evidence>
<gene>
    <name evidence="3" type="ORF">V1479_03045</name>
</gene>
<keyword evidence="1 2" id="KW-0732">Signal</keyword>
<dbReference type="CDD" id="cd13666">
    <property type="entry name" value="PBP2_TRAP_DctP_like_1"/>
    <property type="match status" value="1"/>
</dbReference>
<sequence>MRTIAAVSAAAVMAAAASWPQGAAADDFSFTVVAGHPPITAGVAAIRDFFIPEVNRRLEEAGGNHTITWNEAYAGALADVQGVLEAVEGGVGDFGYVPHLFEADKLPLEQITYVTPFGSADLKTMMRLVRDLHDEVPEMAQAWRDNNQLMLAAVGVDTYHLATTFPVESVEDISGRKLSTAGLQTNWLRGTGAVPVAGALPDYYNAIQTGLTEGTVTFGSAMAPYKFFEVAPHITKVNFGAQSASALTVNLDVWEGLPDDLKEIIQQVAIEYQDYAADNYTNSAEKSLNIAAEGGAKIKEASDEMRAGFANAMPNIALEWAKSLDDRGVPGTKALEAYLRLSEEAGVSFSRNWLAE</sequence>
<keyword evidence="4" id="KW-1185">Reference proteome</keyword>
<dbReference type="RefSeq" id="WP_368801608.1">
    <property type="nucleotide sequence ID" value="NZ_JAZHFV010000001.1"/>
</dbReference>
<feature type="chain" id="PRO_5046004243" evidence="2">
    <location>
        <begin position="26"/>
        <end position="356"/>
    </location>
</feature>
<dbReference type="InterPro" id="IPR038404">
    <property type="entry name" value="TRAP_DctP_sf"/>
</dbReference>
<name>A0ABV3WNN2_9HYPH</name>
<dbReference type="InterPro" id="IPR018389">
    <property type="entry name" value="DctP_fam"/>
</dbReference>
<dbReference type="Pfam" id="PF03480">
    <property type="entry name" value="DctP"/>
    <property type="match status" value="1"/>
</dbReference>
<dbReference type="Gene3D" id="3.40.190.170">
    <property type="entry name" value="Bacterial extracellular solute-binding protein, family 7"/>
    <property type="match status" value="1"/>
</dbReference>
<dbReference type="PANTHER" id="PTHR33376">
    <property type="match status" value="1"/>
</dbReference>
<dbReference type="NCBIfam" id="NF037995">
    <property type="entry name" value="TRAP_S1"/>
    <property type="match status" value="1"/>
</dbReference>
<organism evidence="3 4">
    <name type="scientific">Neoaquamicrobium sediminum</name>
    <dbReference type="NCBI Taxonomy" id="1849104"/>
    <lineage>
        <taxon>Bacteria</taxon>
        <taxon>Pseudomonadati</taxon>
        <taxon>Pseudomonadota</taxon>
        <taxon>Alphaproteobacteria</taxon>
        <taxon>Hyphomicrobiales</taxon>
        <taxon>Phyllobacteriaceae</taxon>
        <taxon>Neoaquamicrobium</taxon>
    </lineage>
</organism>